<feature type="transmembrane region" description="Helical" evidence="1">
    <location>
        <begin position="48"/>
        <end position="67"/>
    </location>
</feature>
<dbReference type="PANTHER" id="PTHR40466">
    <property type="entry name" value="EXPRESSED PROTEIN"/>
    <property type="match status" value="1"/>
</dbReference>
<organism evidence="2 3">
    <name type="scientific">Helicocarpus griseus UAMH5409</name>
    <dbReference type="NCBI Taxonomy" id="1447875"/>
    <lineage>
        <taxon>Eukaryota</taxon>
        <taxon>Fungi</taxon>
        <taxon>Dikarya</taxon>
        <taxon>Ascomycota</taxon>
        <taxon>Pezizomycotina</taxon>
        <taxon>Eurotiomycetes</taxon>
        <taxon>Eurotiomycetidae</taxon>
        <taxon>Onygenales</taxon>
        <taxon>Ajellomycetaceae</taxon>
        <taxon>Helicocarpus</taxon>
    </lineage>
</organism>
<dbReference type="InterPro" id="IPR039965">
    <property type="entry name" value="C3H7.08c"/>
</dbReference>
<keyword evidence="1" id="KW-1133">Transmembrane helix</keyword>
<protein>
    <submittedName>
        <fullName evidence="2">Uncharacterized protein</fullName>
    </submittedName>
</protein>
<keyword evidence="1" id="KW-0472">Membrane</keyword>
<dbReference type="Proteomes" id="UP000223968">
    <property type="component" value="Unassembled WGS sequence"/>
</dbReference>
<evidence type="ECO:0000313" key="3">
    <source>
        <dbReference type="Proteomes" id="UP000223968"/>
    </source>
</evidence>
<sequence>MSSLAAIFARRAALRQSVFRQQLITNLLHAFKVNKASLAKGLRRDPELYILLGIMAGAFGIAGWYLGSSPTMVTSESNIHIGESVMLCEQKDQSKALYKYEYHSYDDTSKPVKRASSALDEVIMLNVTLLKDLHDKFNKYEKDDY</sequence>
<comment type="caution">
    <text evidence="2">The sequence shown here is derived from an EMBL/GenBank/DDBJ whole genome shotgun (WGS) entry which is preliminary data.</text>
</comment>
<evidence type="ECO:0000256" key="1">
    <source>
        <dbReference type="SAM" id="Phobius"/>
    </source>
</evidence>
<dbReference type="AlphaFoldDB" id="A0A2B7XFH2"/>
<name>A0A2B7XFH2_9EURO</name>
<keyword evidence="1" id="KW-0812">Transmembrane</keyword>
<keyword evidence="3" id="KW-1185">Reference proteome</keyword>
<dbReference type="OrthoDB" id="3141857at2759"/>
<proteinExistence type="predicted"/>
<evidence type="ECO:0000313" key="2">
    <source>
        <dbReference type="EMBL" id="PGH07387.1"/>
    </source>
</evidence>
<dbReference type="EMBL" id="PDNB01000110">
    <property type="protein sequence ID" value="PGH07387.1"/>
    <property type="molecule type" value="Genomic_DNA"/>
</dbReference>
<reference evidence="2 3" key="1">
    <citation type="submission" date="2017-10" db="EMBL/GenBank/DDBJ databases">
        <title>Comparative genomics in systemic dimorphic fungi from Ajellomycetaceae.</title>
        <authorList>
            <person name="Munoz J.F."/>
            <person name="Mcewen J.G."/>
            <person name="Clay O.K."/>
            <person name="Cuomo C.A."/>
        </authorList>
    </citation>
    <scope>NUCLEOTIDE SEQUENCE [LARGE SCALE GENOMIC DNA]</scope>
    <source>
        <strain evidence="2 3">UAMH5409</strain>
    </source>
</reference>
<accession>A0A2B7XFH2</accession>
<gene>
    <name evidence="2" type="ORF">AJ79_06289</name>
</gene>
<dbReference type="PANTHER" id="PTHR40466:SF1">
    <property type="entry name" value="FUNGAL PROTEIN"/>
    <property type="match status" value="1"/>
</dbReference>